<evidence type="ECO:0000313" key="3">
    <source>
        <dbReference type="Proteomes" id="UP000694501"/>
    </source>
</evidence>
<gene>
    <name evidence="2" type="ORF">JGS22_003225</name>
</gene>
<dbReference type="EMBL" id="JAELVF020000001">
    <property type="protein sequence ID" value="MBU7596674.1"/>
    <property type="molecule type" value="Genomic_DNA"/>
</dbReference>
<proteinExistence type="predicted"/>
<dbReference type="RefSeq" id="WP_211039128.1">
    <property type="nucleotide sequence ID" value="NZ_JAELVF020000001.1"/>
</dbReference>
<comment type="caution">
    <text evidence="2">The sequence shown here is derived from an EMBL/GenBank/DDBJ whole genome shotgun (WGS) entry which is preliminary data.</text>
</comment>
<dbReference type="Proteomes" id="UP000694501">
    <property type="component" value="Unassembled WGS sequence"/>
</dbReference>
<protein>
    <recommendedName>
        <fullName evidence="4">LPXTG cell wall anchor domain-containing protein</fullName>
    </recommendedName>
</protein>
<accession>A0A949N3B2</accession>
<evidence type="ECO:0008006" key="4">
    <source>
        <dbReference type="Google" id="ProtNLM"/>
    </source>
</evidence>
<keyword evidence="3" id="KW-1185">Reference proteome</keyword>
<organism evidence="2 3">
    <name type="scientific">Streptomyces tardus</name>
    <dbReference type="NCBI Taxonomy" id="2780544"/>
    <lineage>
        <taxon>Bacteria</taxon>
        <taxon>Bacillati</taxon>
        <taxon>Actinomycetota</taxon>
        <taxon>Actinomycetes</taxon>
        <taxon>Kitasatosporales</taxon>
        <taxon>Streptomycetaceae</taxon>
        <taxon>Streptomyces</taxon>
    </lineage>
</organism>
<dbReference type="AlphaFoldDB" id="A0A949N3B2"/>
<evidence type="ECO:0000313" key="2">
    <source>
        <dbReference type="EMBL" id="MBU7596674.1"/>
    </source>
</evidence>
<reference evidence="2" key="1">
    <citation type="submission" date="2021-06" db="EMBL/GenBank/DDBJ databases">
        <title>Sequencing of actinobacteria type strains.</title>
        <authorList>
            <person name="Nguyen G.-S."/>
            <person name="Wentzel A."/>
        </authorList>
    </citation>
    <scope>NUCLEOTIDE SEQUENCE</scope>
    <source>
        <strain evidence="2">P38-E01</strain>
    </source>
</reference>
<sequence>MAAHHRPLTTAVIAGGVLCALWFVPTANASYESEEPAPPSTVRTAQHAESSEADGSYVTVERADGEAGGADAAPQPAHGPRLADTGGVDTAPYLTGGLAFLAVGAGLVAHSVRHQLRSVA</sequence>
<feature type="region of interest" description="Disordered" evidence="1">
    <location>
        <begin position="30"/>
        <end position="88"/>
    </location>
</feature>
<evidence type="ECO:0000256" key="1">
    <source>
        <dbReference type="SAM" id="MobiDB-lite"/>
    </source>
</evidence>
<name>A0A949N3B2_9ACTN</name>
<feature type="compositionally biased region" description="Low complexity" evidence="1">
    <location>
        <begin position="69"/>
        <end position="80"/>
    </location>
</feature>